<dbReference type="Proteomes" id="UP000070457">
    <property type="component" value="Unassembled WGS sequence"/>
</dbReference>
<dbReference type="EMBL" id="JYNZ01000002">
    <property type="protein sequence ID" value="KXK27348.1"/>
    <property type="molecule type" value="Genomic_DNA"/>
</dbReference>
<name>A0A136M0B6_9BACT</name>
<gene>
    <name evidence="1" type="ORF">TR69_WS6001000223</name>
</gene>
<dbReference type="AlphaFoldDB" id="A0A136M0B6"/>
<accession>A0A136M0B6</accession>
<reference evidence="1 2" key="1">
    <citation type="submission" date="2015-02" db="EMBL/GenBank/DDBJ databases">
        <title>Improved understanding of the partial-nitritation anammox process through 23 genomes representing the majority of the microbial community.</title>
        <authorList>
            <person name="Speth D.R."/>
            <person name="In T Zandt M."/>
            <person name="Guerrero Cruz S."/>
            <person name="Jetten M.S."/>
            <person name="Dutilh B.E."/>
        </authorList>
    </citation>
    <scope>NUCLEOTIDE SEQUENCE [LARGE SCALE GENOMIC DNA]</scope>
    <source>
        <strain evidence="1">OLB20</strain>
    </source>
</reference>
<evidence type="ECO:0000313" key="1">
    <source>
        <dbReference type="EMBL" id="KXK27348.1"/>
    </source>
</evidence>
<comment type="caution">
    <text evidence="1">The sequence shown here is derived from an EMBL/GenBank/DDBJ whole genome shotgun (WGS) entry which is preliminary data.</text>
</comment>
<dbReference type="STRING" id="1617426.TR69_WS6001000223"/>
<sequence length="64" mass="7665">MMNTSAIRSYFRDLTYNQEESLALLEDIKQQLSLHDYERVKDNLIEKQIIITKIIDYLDNEQEA</sequence>
<protein>
    <submittedName>
        <fullName evidence="1">Uncharacterized protein</fullName>
    </submittedName>
</protein>
<organism evidence="1 2">
    <name type="scientific">candidate division WS6 bacterium OLB20</name>
    <dbReference type="NCBI Taxonomy" id="1617426"/>
    <lineage>
        <taxon>Bacteria</taxon>
        <taxon>Candidatus Dojkabacteria</taxon>
    </lineage>
</organism>
<proteinExistence type="predicted"/>
<evidence type="ECO:0000313" key="2">
    <source>
        <dbReference type="Proteomes" id="UP000070457"/>
    </source>
</evidence>